<dbReference type="AlphaFoldDB" id="A0A176VSU8"/>
<dbReference type="GO" id="GO:0070475">
    <property type="term" value="P:rRNA base methylation"/>
    <property type="evidence" value="ECO:0007669"/>
    <property type="project" value="TreeGrafter"/>
</dbReference>
<accession>A0A176VSU8</accession>
<gene>
    <name evidence="7" type="ORF">AXG93_1217s1200</name>
    <name evidence="6" type="ORF">Mp_5g15830</name>
</gene>
<dbReference type="GO" id="GO:0071424">
    <property type="term" value="F:rRNA (cytosine-N4-)-methyltransferase activity"/>
    <property type="evidence" value="ECO:0007669"/>
    <property type="project" value="TreeGrafter"/>
</dbReference>
<organism evidence="7 8">
    <name type="scientific">Marchantia polymorpha subsp. ruderalis</name>
    <dbReference type="NCBI Taxonomy" id="1480154"/>
    <lineage>
        <taxon>Eukaryota</taxon>
        <taxon>Viridiplantae</taxon>
        <taxon>Streptophyta</taxon>
        <taxon>Embryophyta</taxon>
        <taxon>Marchantiophyta</taxon>
        <taxon>Marchantiopsida</taxon>
        <taxon>Marchantiidae</taxon>
        <taxon>Marchantiales</taxon>
        <taxon>Marchantiaceae</taxon>
        <taxon>Marchantia</taxon>
    </lineage>
</organism>
<protein>
    <recommendedName>
        <fullName evidence="10">MraW methylase family protein</fullName>
    </recommendedName>
</protein>
<dbReference type="PANTHER" id="PTHR11265:SF0">
    <property type="entry name" value="12S RRNA N4-METHYLCYTIDINE METHYLTRANSFERASE"/>
    <property type="match status" value="1"/>
</dbReference>
<dbReference type="EMBL" id="AP019870">
    <property type="protein sequence ID" value="BBN11911.1"/>
    <property type="molecule type" value="Genomic_DNA"/>
</dbReference>
<dbReference type="NCBIfam" id="TIGR00006">
    <property type="entry name" value="16S rRNA (cytosine(1402)-N(4))-methyltransferase RsmH"/>
    <property type="match status" value="1"/>
</dbReference>
<keyword evidence="2" id="KW-0489">Methyltransferase</keyword>
<reference evidence="7 8" key="1">
    <citation type="submission" date="2016-03" db="EMBL/GenBank/DDBJ databases">
        <title>Mechanisms controlling the formation of the plant cell surface in tip-growing cells are functionally conserved among land plants.</title>
        <authorList>
            <person name="Honkanen S."/>
            <person name="Jones V.A."/>
            <person name="Morieri G."/>
            <person name="Champion C."/>
            <person name="Hetherington A.J."/>
            <person name="Kelly S."/>
            <person name="Saint-Marcoux D."/>
            <person name="Proust H."/>
            <person name="Prescott H."/>
            <person name="Dolan L."/>
        </authorList>
    </citation>
    <scope>NUCLEOTIDE SEQUENCE [LARGE SCALE GENOMIC DNA]</scope>
    <source>
        <strain evidence="8">cv. Tak-1 and cv. Tak-2</strain>
        <tissue evidence="7">Whole gametophyte</tissue>
    </source>
</reference>
<dbReference type="Pfam" id="PF01795">
    <property type="entry name" value="Methyltransf_5"/>
    <property type="match status" value="2"/>
</dbReference>
<reference evidence="9" key="3">
    <citation type="journal article" date="2020" name="Curr. Biol.">
        <title>Chromatin organization in early land plants reveals an ancestral association between H3K27me3, transposons, and constitutive heterochromatin.</title>
        <authorList>
            <person name="Montgomery S.A."/>
            <person name="Tanizawa Y."/>
            <person name="Galik B."/>
            <person name="Wang N."/>
            <person name="Ito T."/>
            <person name="Mochizuki T."/>
            <person name="Akimcheva S."/>
            <person name="Bowman J.L."/>
            <person name="Cognat V."/>
            <person name="Marechal-Drouard L."/>
            <person name="Ekker H."/>
            <person name="Hong S.F."/>
            <person name="Kohchi T."/>
            <person name="Lin S.S."/>
            <person name="Liu L.D."/>
            <person name="Nakamura Y."/>
            <person name="Valeeva L.R."/>
            <person name="Shakirov E.V."/>
            <person name="Shippen D.E."/>
            <person name="Wei W.L."/>
            <person name="Yagura M."/>
            <person name="Yamaoka S."/>
            <person name="Yamato K.T."/>
            <person name="Liu C."/>
            <person name="Berger F."/>
        </authorList>
    </citation>
    <scope>NUCLEOTIDE SEQUENCE [LARGE SCALE GENOMIC DNA]</scope>
    <source>
        <strain evidence="9">Tak-1</strain>
    </source>
</reference>
<comment type="similarity">
    <text evidence="1">Belongs to the methyltransferase superfamily. RsmH family.</text>
</comment>
<keyword evidence="8" id="KW-1185">Reference proteome</keyword>
<dbReference type="Gene3D" id="3.40.50.150">
    <property type="entry name" value="Vaccinia Virus protein VP39"/>
    <property type="match status" value="1"/>
</dbReference>
<evidence type="ECO:0008006" key="10">
    <source>
        <dbReference type="Google" id="ProtNLM"/>
    </source>
</evidence>
<dbReference type="Proteomes" id="UP000077202">
    <property type="component" value="Unassembled WGS sequence"/>
</dbReference>
<evidence type="ECO:0000313" key="8">
    <source>
        <dbReference type="Proteomes" id="UP000077202"/>
    </source>
</evidence>
<evidence type="ECO:0000313" key="9">
    <source>
        <dbReference type="Proteomes" id="UP001162541"/>
    </source>
</evidence>
<dbReference type="InterPro" id="IPR002903">
    <property type="entry name" value="RsmH"/>
</dbReference>
<evidence type="ECO:0000256" key="2">
    <source>
        <dbReference type="ARBA" id="ARBA00022603"/>
    </source>
</evidence>
<dbReference type="InterPro" id="IPR029063">
    <property type="entry name" value="SAM-dependent_MTases_sf"/>
</dbReference>
<dbReference type="Gene3D" id="1.10.150.170">
    <property type="entry name" value="Putative methyltransferase TM0872, insert domain"/>
    <property type="match status" value="1"/>
</dbReference>
<evidence type="ECO:0000256" key="4">
    <source>
        <dbReference type="ARBA" id="ARBA00022691"/>
    </source>
</evidence>
<name>A0A176VSU8_MARPO</name>
<dbReference type="SUPFAM" id="SSF53335">
    <property type="entry name" value="S-adenosyl-L-methionine-dependent methyltransferases"/>
    <property type="match status" value="1"/>
</dbReference>
<feature type="region of interest" description="Disordered" evidence="5">
    <location>
        <begin position="440"/>
        <end position="464"/>
    </location>
</feature>
<dbReference type="EMBL" id="LVLJ01002730">
    <property type="protein sequence ID" value="OAE23908.1"/>
    <property type="molecule type" value="Genomic_DNA"/>
</dbReference>
<dbReference type="SUPFAM" id="SSF81799">
    <property type="entry name" value="Putative methyltransferase TM0872, insert domain"/>
    <property type="match status" value="1"/>
</dbReference>
<evidence type="ECO:0000313" key="6">
    <source>
        <dbReference type="EMBL" id="BBN11911.1"/>
    </source>
</evidence>
<proteinExistence type="inferred from homology"/>
<dbReference type="Proteomes" id="UP001162541">
    <property type="component" value="Chromosome 5"/>
</dbReference>
<reference evidence="6" key="2">
    <citation type="journal article" date="2019" name="Curr. Biol.">
        <title>Chromatin organization in early land plants reveals an ancestral association between H3K27me3, transposons, and constitutive heterochromatin.</title>
        <authorList>
            <person name="Montgomery S.A."/>
            <person name="Tanizawa Y."/>
            <person name="Galik B."/>
            <person name="Wang N."/>
            <person name="Ito T."/>
            <person name="Mochizuki T."/>
            <person name="Akimcheva S."/>
            <person name="Bowman J."/>
            <person name="Cognat V."/>
            <person name="Drouard L."/>
            <person name="Ekker H."/>
            <person name="Houng S."/>
            <person name="Kohchi T."/>
            <person name="Lin S."/>
            <person name="Liu L.D."/>
            <person name="Nakamura Y."/>
            <person name="Valeeva L.R."/>
            <person name="Shakirov E.V."/>
            <person name="Shippen D.E."/>
            <person name="Wei W."/>
            <person name="Yagura M."/>
            <person name="Yamaoka S."/>
            <person name="Yamato K.T."/>
            <person name="Liu C."/>
            <person name="Berger F."/>
        </authorList>
    </citation>
    <scope>NUCLEOTIDE SEQUENCE [LARGE SCALE GENOMIC DNA]</scope>
    <source>
        <strain evidence="6">Tak-1</strain>
    </source>
</reference>
<sequence length="464" mass="51291">MLPVCASLRHSLALGSPFRSAALGNASRLLSPRVARTLGTRGAWNYGFQVGGRPCYGRAGLRLSNSCFSGDVVLVEESKARLSDGEEQEHEEDEVQREAVHVPVLLKEVVDHFEGRRLLNYVDCTLGAGGHACAVLSAHSEMETFVGFDVDPVAHAEAEPRLQQVISTRSSPSSELNLHLIRTNFRNIKTALREMNPKLADGGVDGILMDLGMSSMQVNEGERGFSFMREGPADMRMDPTSSLKAEEILNSWPEAEVGRILRDYGDERRWKHIARKIVQQRLSGGINTTSELVAVIGGSSFTRSGKNGRLKPGMHPATRSFQALRIAVNDELKSLEVALSDAFSCLSPGGRLQVISFHSLEDRIVKQFFLNAAGLQKSSNEDYEDSDVRAPQEYNHIPGETRHSKYIRKKSLTNELGERSGRIKNVAEGRYAKILTKRPIAPSDEEMSVNPRSRSAKLRVIEKK</sequence>
<evidence type="ECO:0000256" key="3">
    <source>
        <dbReference type="ARBA" id="ARBA00022679"/>
    </source>
</evidence>
<evidence type="ECO:0000256" key="5">
    <source>
        <dbReference type="SAM" id="MobiDB-lite"/>
    </source>
</evidence>
<keyword evidence="4" id="KW-0949">S-adenosyl-L-methionine</keyword>
<evidence type="ECO:0000256" key="1">
    <source>
        <dbReference type="ARBA" id="ARBA00010396"/>
    </source>
</evidence>
<evidence type="ECO:0000313" key="7">
    <source>
        <dbReference type="EMBL" id="OAE23908.1"/>
    </source>
</evidence>
<keyword evidence="3" id="KW-0808">Transferase</keyword>
<dbReference type="InterPro" id="IPR023397">
    <property type="entry name" value="SAM-dep_MeTrfase_MraW_recog"/>
</dbReference>
<dbReference type="HAMAP" id="MF_01007">
    <property type="entry name" value="16SrRNA_methyltr_H"/>
    <property type="match status" value="1"/>
</dbReference>
<dbReference type="PANTHER" id="PTHR11265">
    <property type="entry name" value="S-ADENOSYL-METHYLTRANSFERASE MRAW"/>
    <property type="match status" value="1"/>
</dbReference>